<dbReference type="STRING" id="391595.RLO149_c026440"/>
<dbReference type="AlphaFoldDB" id="F7ZE94"/>
<dbReference type="eggNOG" id="ENOG5031987">
    <property type="taxonomic scope" value="Bacteria"/>
</dbReference>
<accession>F7ZE94</accession>
<dbReference type="Proteomes" id="UP000001353">
    <property type="component" value="Chromosome"/>
</dbReference>
<gene>
    <name evidence="2" type="ordered locus">RLO149_c026440</name>
</gene>
<evidence type="ECO:0000313" key="3">
    <source>
        <dbReference type="Proteomes" id="UP000001353"/>
    </source>
</evidence>
<dbReference type="EMBL" id="CP002623">
    <property type="protein sequence ID" value="AEI94607.1"/>
    <property type="molecule type" value="Genomic_DNA"/>
</dbReference>
<name>F7ZE94_ROSLO</name>
<proteinExistence type="predicted"/>
<evidence type="ECO:0000256" key="1">
    <source>
        <dbReference type="SAM" id="Phobius"/>
    </source>
</evidence>
<keyword evidence="1" id="KW-0812">Transmembrane</keyword>
<organism evidence="2 3">
    <name type="scientific">Roseobacter litoralis (strain ATCC 49566 / DSM 6996 / JCM 21268 / NBRC 15278 / OCh 149)</name>
    <dbReference type="NCBI Taxonomy" id="391595"/>
    <lineage>
        <taxon>Bacteria</taxon>
        <taxon>Pseudomonadati</taxon>
        <taxon>Pseudomonadota</taxon>
        <taxon>Alphaproteobacteria</taxon>
        <taxon>Rhodobacterales</taxon>
        <taxon>Roseobacteraceae</taxon>
        <taxon>Roseobacter</taxon>
    </lineage>
</organism>
<sequence>MNTPERPKGGSSFLIANCVLLLCTITVAFVASLFVISQASAVTHVQAPVPPLVKLDDQIAHLLHEAKNELVEKDKALEALRDELNNGYVVAKDIDVTESDQAYWLSEPKLMLGVNRLSGGSLLISFADQQEIISIGQRIDFKVDDCDCFLLLKSSTFGHASFRYACTPATQEPVRDVRNTFIDAKLN</sequence>
<dbReference type="KEGG" id="rli:RLO149_c026440"/>
<keyword evidence="1" id="KW-1133">Transmembrane helix</keyword>
<evidence type="ECO:0000313" key="2">
    <source>
        <dbReference type="EMBL" id="AEI94607.1"/>
    </source>
</evidence>
<keyword evidence="1" id="KW-0472">Membrane</keyword>
<feature type="transmembrane region" description="Helical" evidence="1">
    <location>
        <begin position="12"/>
        <end position="36"/>
    </location>
</feature>
<dbReference type="HOGENOM" id="CLU_1446623_0_0_5"/>
<reference evidence="2 3" key="1">
    <citation type="journal article" date="2011" name="BMC Genomics">
        <title>Comparative genome analysis and genome-guided physiological analysis of Roseobacter litoralis.</title>
        <authorList>
            <person name="Kalhoefer D."/>
            <person name="Thole S."/>
            <person name="Voget S."/>
            <person name="Lehmann R."/>
            <person name="Liesegang H."/>
            <person name="Wollher A."/>
            <person name="Daniel R."/>
            <person name="Simon M."/>
            <person name="Brinkhoff T."/>
        </authorList>
    </citation>
    <scope>NUCLEOTIDE SEQUENCE [LARGE SCALE GENOMIC DNA]</scope>
    <source>
        <strain evidence="3">ATCC 49566 / DSM 6996 / JCM 21268 / NBRC 15278 / OCh 149</strain>
    </source>
</reference>
<protein>
    <submittedName>
        <fullName evidence="2">Uncharacterized protein</fullName>
    </submittedName>
</protein>
<dbReference type="OrthoDB" id="9843360at2"/>
<keyword evidence="3" id="KW-1185">Reference proteome</keyword>
<dbReference type="RefSeq" id="WP_013962525.1">
    <property type="nucleotide sequence ID" value="NC_015730.1"/>
</dbReference>